<dbReference type="PANTHER" id="PTHR28242">
    <property type="entry name" value="PHOSPHORELAY INTERMEDIATE PROTEIN YPD1"/>
    <property type="match status" value="1"/>
</dbReference>
<keyword evidence="1" id="KW-0902">Two-component regulatory system</keyword>
<evidence type="ECO:0000259" key="3">
    <source>
        <dbReference type="PROSITE" id="PS50894"/>
    </source>
</evidence>
<keyword evidence="5" id="KW-1185">Reference proteome</keyword>
<feature type="modified residue" description="Phosphohistidine" evidence="2">
    <location>
        <position position="83"/>
    </location>
</feature>
<proteinExistence type="predicted"/>
<dbReference type="SUPFAM" id="SSF47226">
    <property type="entry name" value="Histidine-containing phosphotransfer domain, HPT domain"/>
    <property type="match status" value="1"/>
</dbReference>
<dbReference type="Proteomes" id="UP000235916">
    <property type="component" value="Unassembled WGS sequence"/>
</dbReference>
<dbReference type="OrthoDB" id="8905913at2"/>
<dbReference type="GO" id="GO:0043424">
    <property type="term" value="F:protein histidine kinase binding"/>
    <property type="evidence" value="ECO:0007669"/>
    <property type="project" value="InterPro"/>
</dbReference>
<dbReference type="InterPro" id="IPR036641">
    <property type="entry name" value="HPT_dom_sf"/>
</dbReference>
<dbReference type="EMBL" id="POSP01000004">
    <property type="protein sequence ID" value="PND36034.1"/>
    <property type="molecule type" value="Genomic_DNA"/>
</dbReference>
<keyword evidence="2" id="KW-0597">Phosphoprotein</keyword>
<dbReference type="PROSITE" id="PS50894">
    <property type="entry name" value="HPT"/>
    <property type="match status" value="1"/>
</dbReference>
<dbReference type="Gene3D" id="1.20.120.160">
    <property type="entry name" value="HPT domain"/>
    <property type="match status" value="1"/>
</dbReference>
<protein>
    <submittedName>
        <fullName evidence="4">Hpt domain-containing protein</fullName>
    </submittedName>
</protein>
<evidence type="ECO:0000256" key="2">
    <source>
        <dbReference type="PROSITE-ProRule" id="PRU00110"/>
    </source>
</evidence>
<dbReference type="Pfam" id="PF01627">
    <property type="entry name" value="Hpt"/>
    <property type="match status" value="1"/>
</dbReference>
<dbReference type="PANTHER" id="PTHR28242:SF52">
    <property type="entry name" value="PHOSPHORELAY INTERMEDIATE PROTEIN YPD1"/>
    <property type="match status" value="1"/>
</dbReference>
<dbReference type="GO" id="GO:0005737">
    <property type="term" value="C:cytoplasm"/>
    <property type="evidence" value="ECO:0007669"/>
    <property type="project" value="TreeGrafter"/>
</dbReference>
<evidence type="ECO:0000313" key="4">
    <source>
        <dbReference type="EMBL" id="PND36034.1"/>
    </source>
</evidence>
<dbReference type="InterPro" id="IPR008207">
    <property type="entry name" value="Sig_transdc_His_kin_Hpt_dom"/>
</dbReference>
<dbReference type="InterPro" id="IPR045871">
    <property type="entry name" value="AHP1-5/YPD1"/>
</dbReference>
<dbReference type="RefSeq" id="WP_102769811.1">
    <property type="nucleotide sequence ID" value="NZ_CP124551.1"/>
</dbReference>
<dbReference type="GO" id="GO:0009927">
    <property type="term" value="F:histidine phosphotransfer kinase activity"/>
    <property type="evidence" value="ECO:0007669"/>
    <property type="project" value="InterPro"/>
</dbReference>
<name>A0A2N8KRE9_9BURK</name>
<reference evidence="4 5" key="1">
    <citation type="submission" date="2018-01" db="EMBL/GenBank/DDBJ databases">
        <title>Draft genome sequence of Paucibacter aquatile CR182 isolated from freshwater of the Nakdong River.</title>
        <authorList>
            <person name="Choi A."/>
            <person name="Chung E.J."/>
        </authorList>
    </citation>
    <scope>NUCLEOTIDE SEQUENCE [LARGE SCALE GENOMIC DNA]</scope>
    <source>
        <strain evidence="4 5">CR182</strain>
    </source>
</reference>
<organism evidence="4 5">
    <name type="scientific">Kinneretia aquatilis</name>
    <dbReference type="NCBI Taxonomy" id="2070761"/>
    <lineage>
        <taxon>Bacteria</taxon>
        <taxon>Pseudomonadati</taxon>
        <taxon>Pseudomonadota</taxon>
        <taxon>Betaproteobacteria</taxon>
        <taxon>Burkholderiales</taxon>
        <taxon>Sphaerotilaceae</taxon>
        <taxon>Roseateles</taxon>
    </lineage>
</organism>
<evidence type="ECO:0000313" key="5">
    <source>
        <dbReference type="Proteomes" id="UP000235916"/>
    </source>
</evidence>
<dbReference type="SMART" id="SM00073">
    <property type="entry name" value="HPT"/>
    <property type="match status" value="1"/>
</dbReference>
<dbReference type="AlphaFoldDB" id="A0A2N8KRE9"/>
<feature type="domain" description="HPt" evidence="3">
    <location>
        <begin position="43"/>
        <end position="137"/>
    </location>
</feature>
<gene>
    <name evidence="4" type="ORF">C1O66_20045</name>
</gene>
<sequence length="142" mass="15040">MSTPTPIPSPLAEPVEASLAAAASSCLDPVALDRLRELDPDGHNKLIERVLAAYLKSLDRLLPELAAARGEQLDLNVVRHVSHTLKSSSASLGAMALAERCADIETRARQQQSEGLEGLLDAMLADIQQVKLALASLAPTTP</sequence>
<comment type="caution">
    <text evidence="4">The sequence shown here is derived from an EMBL/GenBank/DDBJ whole genome shotgun (WGS) entry which is preliminary data.</text>
</comment>
<dbReference type="GO" id="GO:0000160">
    <property type="term" value="P:phosphorelay signal transduction system"/>
    <property type="evidence" value="ECO:0007669"/>
    <property type="project" value="UniProtKB-KW"/>
</dbReference>
<evidence type="ECO:0000256" key="1">
    <source>
        <dbReference type="ARBA" id="ARBA00023012"/>
    </source>
</evidence>
<accession>A0A2N8KRE9</accession>